<reference evidence="6" key="1">
    <citation type="submission" date="2020-07" db="EMBL/GenBank/DDBJ databases">
        <title>Huge and variable diversity of episymbiotic CPR bacteria and DPANN archaea in groundwater ecosystems.</title>
        <authorList>
            <person name="He C.Y."/>
            <person name="Keren R."/>
            <person name="Whittaker M."/>
            <person name="Farag I.F."/>
            <person name="Doudna J."/>
            <person name="Cate J.H.D."/>
            <person name="Banfield J.F."/>
        </authorList>
    </citation>
    <scope>NUCLEOTIDE SEQUENCE</scope>
    <source>
        <strain evidence="6">NC_groundwater_17_Pr7_B-0.1um_64_12</strain>
    </source>
</reference>
<dbReference type="PANTHER" id="PTHR21110:SF0">
    <property type="entry name" value="PHOSPHOPENTOMUTASE"/>
    <property type="match status" value="1"/>
</dbReference>
<evidence type="ECO:0000313" key="7">
    <source>
        <dbReference type="Proteomes" id="UP000727962"/>
    </source>
</evidence>
<dbReference type="CDD" id="cd16009">
    <property type="entry name" value="PPM"/>
    <property type="match status" value="1"/>
</dbReference>
<dbReference type="PANTHER" id="PTHR21110">
    <property type="entry name" value="PHOSPHOPENTOMUTASE"/>
    <property type="match status" value="1"/>
</dbReference>
<organism evidence="6 7">
    <name type="scientific">Fimbriimonas ginsengisoli</name>
    <dbReference type="NCBI Taxonomy" id="1005039"/>
    <lineage>
        <taxon>Bacteria</taxon>
        <taxon>Bacillati</taxon>
        <taxon>Armatimonadota</taxon>
        <taxon>Fimbriimonadia</taxon>
        <taxon>Fimbriimonadales</taxon>
        <taxon>Fimbriimonadaceae</taxon>
        <taxon>Fimbriimonas</taxon>
    </lineage>
</organism>
<dbReference type="PIRSF" id="PIRSF001491">
    <property type="entry name" value="Ppentomutase"/>
    <property type="match status" value="1"/>
</dbReference>
<gene>
    <name evidence="6" type="ORF">HYR64_04490</name>
</gene>
<evidence type="ECO:0000256" key="1">
    <source>
        <dbReference type="ARBA" id="ARBA00010373"/>
    </source>
</evidence>
<keyword evidence="6" id="KW-0413">Isomerase</keyword>
<dbReference type="SUPFAM" id="SSF143856">
    <property type="entry name" value="DeoB insert domain-like"/>
    <property type="match status" value="1"/>
</dbReference>
<proteinExistence type="inferred from homology"/>
<dbReference type="SUPFAM" id="SSF53649">
    <property type="entry name" value="Alkaline phosphatase-like"/>
    <property type="match status" value="1"/>
</dbReference>
<dbReference type="GO" id="GO:0043094">
    <property type="term" value="P:metabolic compound salvage"/>
    <property type="evidence" value="ECO:0007669"/>
    <property type="project" value="UniProtKB-UniRule"/>
</dbReference>
<dbReference type="InterPro" id="IPR006124">
    <property type="entry name" value="Metalloenzyme"/>
</dbReference>
<dbReference type="AlphaFoldDB" id="A0A931LS74"/>
<dbReference type="NCBIfam" id="NF003766">
    <property type="entry name" value="PRK05362.1"/>
    <property type="match status" value="1"/>
</dbReference>
<dbReference type="InterPro" id="IPR024052">
    <property type="entry name" value="Phosphopentomutase_DeoB_cap_sf"/>
</dbReference>
<dbReference type="GO" id="GO:0009117">
    <property type="term" value="P:nucleotide metabolic process"/>
    <property type="evidence" value="ECO:0007669"/>
    <property type="project" value="UniProtKB-UniRule"/>
</dbReference>
<dbReference type="GO" id="GO:0008973">
    <property type="term" value="F:phosphopentomutase activity"/>
    <property type="evidence" value="ECO:0007669"/>
    <property type="project" value="UniProtKB-UniRule"/>
</dbReference>
<evidence type="ECO:0000256" key="2">
    <source>
        <dbReference type="ARBA" id="ARBA00022723"/>
    </source>
</evidence>
<keyword evidence="2" id="KW-0479">Metal-binding</keyword>
<name>A0A931LS74_FIMGI</name>
<accession>A0A931LS74</accession>
<evidence type="ECO:0000256" key="4">
    <source>
        <dbReference type="NCBIfam" id="TIGR01696"/>
    </source>
</evidence>
<dbReference type="Gene3D" id="3.30.70.1250">
    <property type="entry name" value="Phosphopentomutase"/>
    <property type="match status" value="1"/>
</dbReference>
<dbReference type="Gene3D" id="3.40.720.10">
    <property type="entry name" value="Alkaline Phosphatase, subunit A"/>
    <property type="match status" value="1"/>
</dbReference>
<dbReference type="GO" id="GO:0005829">
    <property type="term" value="C:cytosol"/>
    <property type="evidence" value="ECO:0007669"/>
    <property type="project" value="TreeGrafter"/>
</dbReference>
<evidence type="ECO:0000256" key="3">
    <source>
        <dbReference type="ARBA" id="ARBA00023211"/>
    </source>
</evidence>
<dbReference type="Pfam" id="PF01676">
    <property type="entry name" value="Metalloenzyme"/>
    <property type="match status" value="1"/>
</dbReference>
<protein>
    <recommendedName>
        <fullName evidence="4">Phosphopentomutase</fullName>
        <ecNumber evidence="4">5.4.2.7</ecNumber>
    </recommendedName>
</protein>
<dbReference type="GO" id="GO:0000287">
    <property type="term" value="F:magnesium ion binding"/>
    <property type="evidence" value="ECO:0007669"/>
    <property type="project" value="UniProtKB-UniRule"/>
</dbReference>
<comment type="similarity">
    <text evidence="1">Belongs to the phosphopentomutase family.</text>
</comment>
<dbReference type="Proteomes" id="UP000727962">
    <property type="component" value="Unassembled WGS sequence"/>
</dbReference>
<dbReference type="InterPro" id="IPR010045">
    <property type="entry name" value="DeoB"/>
</dbReference>
<feature type="domain" description="Metalloenzyme" evidence="5">
    <location>
        <begin position="242"/>
        <end position="347"/>
    </location>
</feature>
<evidence type="ECO:0000313" key="6">
    <source>
        <dbReference type="EMBL" id="MBI1756349.1"/>
    </source>
</evidence>
<sequence>MKRAIVIVLDGCGAGEAPDARAFGDTDHPATIRHVVETAGPLKAPNLTRCGFFDACDVPSGRKIEARYGRLRELSMGKDSVTGHWEMMGIRTERAFPTYPRGFPKDLVNSFEAAIGSEVLGNRAASGTEIIAELGEEHVRTGRPILYTSADSVFQIACHERVVPLERLYEVCRIARGLCVEPDNIQRVIARPFVGDSSSGFTRTGHRRDFPIPPPPNLIDRIGDVLGLGVVPELFDHRGFRNVPRTQSNVEHAKALAAGMNSDARFIFSNFEDFDMLYGHRNDVAGFARALEGFDAILGEVLDRLKPDDLLILTADHGNDPTSSSTDHSREFVPFCAVGNGLEPKALGDLDGMWAVGMAVATWLGVEPGFEGPPTLA</sequence>
<comment type="caution">
    <text evidence="6">The sequence shown here is derived from an EMBL/GenBank/DDBJ whole genome shotgun (WGS) entry which is preliminary data.</text>
</comment>
<dbReference type="EMBL" id="JACOSL010000028">
    <property type="protein sequence ID" value="MBI1756349.1"/>
    <property type="molecule type" value="Genomic_DNA"/>
</dbReference>
<keyword evidence="3" id="KW-0464">Manganese</keyword>
<dbReference type="NCBIfam" id="TIGR01696">
    <property type="entry name" value="deoB"/>
    <property type="match status" value="1"/>
</dbReference>
<dbReference type="InterPro" id="IPR017850">
    <property type="entry name" value="Alkaline_phosphatase_core_sf"/>
</dbReference>
<evidence type="ECO:0000259" key="5">
    <source>
        <dbReference type="Pfam" id="PF01676"/>
    </source>
</evidence>
<dbReference type="EC" id="5.4.2.7" evidence="4"/>